<dbReference type="AlphaFoldDB" id="A0A0P7D0D2"/>
<dbReference type="Proteomes" id="UP000516786">
    <property type="component" value="Chromosome"/>
</dbReference>
<dbReference type="RefSeq" id="WP_011953108.1">
    <property type="nucleotide sequence ID" value="NZ_AP022055.1"/>
</dbReference>
<evidence type="ECO:0000313" key="15">
    <source>
        <dbReference type="Proteomes" id="UP000298551"/>
    </source>
</evidence>
<evidence type="ECO:0000256" key="3">
    <source>
        <dbReference type="ARBA" id="ARBA00023125"/>
    </source>
</evidence>
<dbReference type="EMBL" id="LKKS01000057">
    <property type="protein sequence ID" value="KPM66198.1"/>
    <property type="molecule type" value="Genomic_DNA"/>
</dbReference>
<dbReference type="SUPFAM" id="SSF53850">
    <property type="entry name" value="Periplasmic binding protein-like II"/>
    <property type="match status" value="1"/>
</dbReference>
<dbReference type="PANTHER" id="PTHR30126:SF91">
    <property type="entry name" value="LYSR FAMILY TRANSCRIPTIONAL REGULATOR"/>
    <property type="match status" value="1"/>
</dbReference>
<reference evidence="11 14" key="3">
    <citation type="submission" date="2018-10" db="EMBL/GenBank/DDBJ databases">
        <title>An outbreak of IMP-63 producing strain in France.</title>
        <authorList>
            <person name="Bour M."/>
            <person name="Liapis E."/>
            <person name="Plesiat P."/>
        </authorList>
    </citation>
    <scope>NUCLEOTIDE SEQUENCE [LARGE SCALE GENOMIC DNA]</scope>
    <source>
        <strain evidence="11 14">12917</strain>
    </source>
</reference>
<dbReference type="OrthoDB" id="6785592at2"/>
<name>A0A0P7D0D2_PSEPU</name>
<dbReference type="Proteomes" id="UP000076857">
    <property type="component" value="Chromosome"/>
</dbReference>
<dbReference type="EMBL" id="RJAI01000099">
    <property type="protein sequence ID" value="RNF78203.1"/>
    <property type="molecule type" value="Genomic_DNA"/>
</dbReference>
<keyword evidence="4" id="KW-0804">Transcription</keyword>
<dbReference type="GO" id="GO:0003700">
    <property type="term" value="F:DNA-binding transcription factor activity"/>
    <property type="evidence" value="ECO:0007669"/>
    <property type="project" value="InterPro"/>
</dbReference>
<evidence type="ECO:0000313" key="12">
    <source>
        <dbReference type="Proteomes" id="UP000050437"/>
    </source>
</evidence>
<evidence type="ECO:0000256" key="2">
    <source>
        <dbReference type="ARBA" id="ARBA00023015"/>
    </source>
</evidence>
<reference evidence="9 13" key="6">
    <citation type="submission" date="2020-04" db="EMBL/GenBank/DDBJ databases">
        <title>Complete genome sequence of Pseudomonas putida strain JQ581.</title>
        <authorList>
            <person name="Mu Y."/>
        </authorList>
    </citation>
    <scope>NUCLEOTIDE SEQUENCE [LARGE SCALE GENOMIC DNA]</scope>
    <source>
        <strain evidence="9 13">JQ581</strain>
    </source>
</reference>
<dbReference type="OMA" id="CFMQAAR"/>
<dbReference type="GO" id="GO:0000976">
    <property type="term" value="F:transcription cis-regulatory region binding"/>
    <property type="evidence" value="ECO:0007669"/>
    <property type="project" value="TreeGrafter"/>
</dbReference>
<evidence type="ECO:0000313" key="16">
    <source>
        <dbReference type="Proteomes" id="UP000516786"/>
    </source>
</evidence>
<reference evidence="10 16" key="7">
    <citation type="submission" date="2020-09" db="EMBL/GenBank/DDBJ databases">
        <title>Co-existence of a novel multidrug-resistance efflux pump with carbapenem resistance gene blaVIM-2 in one megaplasmid in Pseudomonas putida.</title>
        <authorList>
            <person name="Peng K."/>
            <person name="Li R."/>
        </authorList>
    </citation>
    <scope>NUCLEOTIDE SEQUENCE [LARGE SCALE GENOMIC DNA]</scope>
    <source>
        <strain evidence="10 16">ZXPA-20</strain>
    </source>
</reference>
<dbReference type="EMBL" id="CP039371">
    <property type="protein sequence ID" value="QCI09961.1"/>
    <property type="molecule type" value="Genomic_DNA"/>
</dbReference>
<dbReference type="Proteomes" id="UP001217741">
    <property type="component" value="Unassembled WGS sequence"/>
</dbReference>
<dbReference type="Pfam" id="PF03466">
    <property type="entry name" value="LysR_substrate"/>
    <property type="match status" value="1"/>
</dbReference>
<dbReference type="InterPro" id="IPR036390">
    <property type="entry name" value="WH_DNA-bd_sf"/>
</dbReference>
<evidence type="ECO:0000313" key="14">
    <source>
        <dbReference type="Proteomes" id="UP000278162"/>
    </source>
</evidence>
<dbReference type="Gene3D" id="3.40.190.290">
    <property type="match status" value="1"/>
</dbReference>
<dbReference type="EMBL" id="CP050951">
    <property type="protein sequence ID" value="QJQ07920.1"/>
    <property type="molecule type" value="Genomic_DNA"/>
</dbReference>
<dbReference type="InterPro" id="IPR005119">
    <property type="entry name" value="LysR_subst-bd"/>
</dbReference>
<evidence type="ECO:0000256" key="4">
    <source>
        <dbReference type="ARBA" id="ARBA00023163"/>
    </source>
</evidence>
<keyword evidence="2" id="KW-0805">Transcription regulation</keyword>
<sequence>MVTQNETYTSSVVPYSPDILDDLPIDDQLAVEFFATARCASFKQAARGLNVPVVGLRKRLEKLEEHIGAPVFVYKHNKLALTRTGERVSHYLCQLFGPDGLGKSGEKEVPRLTIAITEPVLNDIVNRDLVAYVRDHAEMQLEIHSECTTQMLSECEVDVGIALVSPDDKGALDRHPTYRFERLGRIGHALFISSRYSRSVTLPVESLDLHNFMLVVPWDEEILAGSRKWASIMAEHQGGTTRVKSYNLSRGLVVGGACIGVLPDYSRKLERNILPVPGFLDDLEEKDVYLVIKTKLVRNPQVLEIRRLIKKSFFDKKDWLVR</sequence>
<reference evidence="15" key="4">
    <citation type="submission" date="2019-04" db="EMBL/GenBank/DDBJ databases">
        <title>Genome sequence of Pseudomonas putida 1290, an auxin catabolizing strain.</title>
        <authorList>
            <person name="Laird T.S."/>
            <person name="Leveau J.H.J."/>
        </authorList>
    </citation>
    <scope>NUCLEOTIDE SEQUENCE [LARGE SCALE GENOMIC DNA]</scope>
    <source>
        <strain evidence="15">1290</strain>
    </source>
</reference>
<dbReference type="Gene3D" id="1.10.10.10">
    <property type="entry name" value="Winged helix-like DNA-binding domain superfamily/Winged helix DNA-binding domain"/>
    <property type="match status" value="1"/>
</dbReference>
<comment type="similarity">
    <text evidence="1">Belongs to the LysR transcriptional regulatory family.</text>
</comment>
<reference evidence="7" key="8">
    <citation type="submission" date="2023-03" db="EMBL/GenBank/DDBJ databases">
        <title>Draft assemblies of triclosan tolerant bacteria isolated from returned activated sludge.</title>
        <authorList>
            <person name="Van Hamelsveld S."/>
        </authorList>
    </citation>
    <scope>NUCLEOTIDE SEQUENCE</scope>
    <source>
        <strain evidence="7">GW210012_S60</strain>
    </source>
</reference>
<dbReference type="EMBL" id="CP061723">
    <property type="protein sequence ID" value="QOC98200.1"/>
    <property type="molecule type" value="Genomic_DNA"/>
</dbReference>
<proteinExistence type="inferred from homology"/>
<evidence type="ECO:0000259" key="5">
    <source>
        <dbReference type="PROSITE" id="PS50931"/>
    </source>
</evidence>
<dbReference type="Proteomes" id="UP000278162">
    <property type="component" value="Unassembled WGS sequence"/>
</dbReference>
<gene>
    <name evidence="9" type="ORF">A3L25_000250</name>
    <name evidence="8" type="ORF">E6B08_00280</name>
    <name evidence="11" type="ORF">EFK07_29040</name>
    <name evidence="6" type="ORF">HB13667_09920</name>
    <name evidence="10" type="ORF">ID616_00265</name>
    <name evidence="7" type="ORF">P3W50_29075</name>
</gene>
<dbReference type="InterPro" id="IPR000847">
    <property type="entry name" value="LysR_HTH_N"/>
</dbReference>
<feature type="domain" description="HTH lysR-type" evidence="5">
    <location>
        <begin position="37"/>
        <end position="82"/>
    </location>
</feature>
<evidence type="ECO:0000313" key="6">
    <source>
        <dbReference type="EMBL" id="KPM66198.1"/>
    </source>
</evidence>
<protein>
    <submittedName>
        <fullName evidence="6">LysR family transcriptional regulator</fullName>
    </submittedName>
</protein>
<evidence type="ECO:0000313" key="7">
    <source>
        <dbReference type="EMBL" id="MDF3874486.1"/>
    </source>
</evidence>
<dbReference type="Proteomes" id="UP000050437">
    <property type="component" value="Unassembled WGS sequence"/>
</dbReference>
<dbReference type="EMBL" id="JARJLO010000426">
    <property type="protein sequence ID" value="MDF3874486.1"/>
    <property type="molecule type" value="Genomic_DNA"/>
</dbReference>
<dbReference type="Proteomes" id="UP000298551">
    <property type="component" value="Chromosome"/>
</dbReference>
<evidence type="ECO:0000256" key="1">
    <source>
        <dbReference type="ARBA" id="ARBA00009437"/>
    </source>
</evidence>
<accession>A0A0P7D0D2</accession>
<dbReference type="InterPro" id="IPR036388">
    <property type="entry name" value="WH-like_DNA-bd_sf"/>
</dbReference>
<evidence type="ECO:0000313" key="11">
    <source>
        <dbReference type="EMBL" id="RNF78203.1"/>
    </source>
</evidence>
<reference evidence="6 12" key="1">
    <citation type="submission" date="2015-10" db="EMBL/GenBank/DDBJ databases">
        <title>Pseudomonas putida clinical strains.</title>
        <authorList>
            <person name="Molina L."/>
            <person name="Udaondo Z."/>
        </authorList>
    </citation>
    <scope>NUCLEOTIDE SEQUENCE [LARGE SCALE GENOMIC DNA]</scope>
    <source>
        <strain evidence="6 12">HB13667</strain>
    </source>
</reference>
<evidence type="ECO:0000313" key="13">
    <source>
        <dbReference type="Proteomes" id="UP000076857"/>
    </source>
</evidence>
<dbReference type="Pfam" id="PF00126">
    <property type="entry name" value="HTH_1"/>
    <property type="match status" value="1"/>
</dbReference>
<organism evidence="6 12">
    <name type="scientific">Pseudomonas putida</name>
    <name type="common">Arthrobacter siderocapsulatus</name>
    <dbReference type="NCBI Taxonomy" id="303"/>
    <lineage>
        <taxon>Bacteria</taxon>
        <taxon>Pseudomonadati</taxon>
        <taxon>Pseudomonadota</taxon>
        <taxon>Gammaproteobacteria</taxon>
        <taxon>Pseudomonadales</taxon>
        <taxon>Pseudomonadaceae</taxon>
        <taxon>Pseudomonas</taxon>
    </lineage>
</organism>
<evidence type="ECO:0000313" key="8">
    <source>
        <dbReference type="EMBL" id="QCI09961.1"/>
    </source>
</evidence>
<dbReference type="PROSITE" id="PS50931">
    <property type="entry name" value="HTH_LYSR"/>
    <property type="match status" value="1"/>
</dbReference>
<dbReference type="SUPFAM" id="SSF46785">
    <property type="entry name" value="Winged helix' DNA-binding domain"/>
    <property type="match status" value="1"/>
</dbReference>
<dbReference type="PANTHER" id="PTHR30126">
    <property type="entry name" value="HTH-TYPE TRANSCRIPTIONAL REGULATOR"/>
    <property type="match status" value="1"/>
</dbReference>
<reference evidence="8" key="5">
    <citation type="submission" date="2019-04" db="EMBL/GenBank/DDBJ databases">
        <title>Genome Sequence of Pseudomonas putida 1290, an Auxin Catabolizing Strain.</title>
        <authorList>
            <person name="Laird T.S."/>
            <person name="Leveau J.H.J."/>
        </authorList>
    </citation>
    <scope>NUCLEOTIDE SEQUENCE [LARGE SCALE GENOMIC DNA]</scope>
    <source>
        <strain evidence="8">1290</strain>
    </source>
</reference>
<evidence type="ECO:0000313" key="10">
    <source>
        <dbReference type="EMBL" id="QOC98200.1"/>
    </source>
</evidence>
<reference evidence="9 13" key="2">
    <citation type="submission" date="2016-04" db="EMBL/GenBank/DDBJ databases">
        <authorList>
            <person name="Qiu J."/>
        </authorList>
    </citation>
    <scope>NUCLEOTIDE SEQUENCE [LARGE SCALE GENOMIC DNA]</scope>
    <source>
        <strain evidence="9 13">JQ581</strain>
    </source>
</reference>
<keyword evidence="3" id="KW-0238">DNA-binding</keyword>
<evidence type="ECO:0000313" key="9">
    <source>
        <dbReference type="EMBL" id="QJQ07920.1"/>
    </source>
</evidence>